<dbReference type="AlphaFoldDB" id="A0A644ZUT1"/>
<evidence type="ECO:0000256" key="1">
    <source>
        <dbReference type="ARBA" id="ARBA00022676"/>
    </source>
</evidence>
<dbReference type="GO" id="GO:0016757">
    <property type="term" value="F:glycosyltransferase activity"/>
    <property type="evidence" value="ECO:0007669"/>
    <property type="project" value="UniProtKB-KW"/>
</dbReference>
<keyword evidence="1" id="KW-0328">Glycosyltransferase</keyword>
<keyword evidence="2" id="KW-0808">Transferase</keyword>
<feature type="transmembrane region" description="Helical" evidence="3">
    <location>
        <begin position="88"/>
        <end position="111"/>
    </location>
</feature>
<evidence type="ECO:0000256" key="3">
    <source>
        <dbReference type="SAM" id="Phobius"/>
    </source>
</evidence>
<accession>A0A644ZUT1</accession>
<dbReference type="PANTHER" id="PTHR43630:SF1">
    <property type="entry name" value="POLY-BETA-1,6-N-ACETYL-D-GLUCOSAMINE SYNTHASE"/>
    <property type="match status" value="1"/>
</dbReference>
<reference evidence="4" key="1">
    <citation type="submission" date="2019-08" db="EMBL/GenBank/DDBJ databases">
        <authorList>
            <person name="Kucharzyk K."/>
            <person name="Murdoch R.W."/>
            <person name="Higgins S."/>
            <person name="Loffler F."/>
        </authorList>
    </citation>
    <scope>NUCLEOTIDE SEQUENCE</scope>
</reference>
<keyword evidence="3" id="KW-0472">Membrane</keyword>
<evidence type="ECO:0000313" key="4">
    <source>
        <dbReference type="EMBL" id="MPM44517.1"/>
    </source>
</evidence>
<organism evidence="4">
    <name type="scientific">bioreactor metagenome</name>
    <dbReference type="NCBI Taxonomy" id="1076179"/>
    <lineage>
        <taxon>unclassified sequences</taxon>
        <taxon>metagenomes</taxon>
        <taxon>ecological metagenomes</taxon>
    </lineage>
</organism>
<evidence type="ECO:0000256" key="2">
    <source>
        <dbReference type="ARBA" id="ARBA00022679"/>
    </source>
</evidence>
<protein>
    <recommendedName>
        <fullName evidence="5">Glycosyltransferase 2-like domain-containing protein</fullName>
    </recommendedName>
</protein>
<comment type="caution">
    <text evidence="4">The sequence shown here is derived from an EMBL/GenBank/DDBJ whole genome shotgun (WGS) entry which is preliminary data.</text>
</comment>
<keyword evidence="3" id="KW-0812">Transmembrane</keyword>
<name>A0A644ZUT1_9ZZZZ</name>
<feature type="transmembrane region" description="Helical" evidence="3">
    <location>
        <begin position="47"/>
        <end position="68"/>
    </location>
</feature>
<dbReference type="EMBL" id="VSSQ01010507">
    <property type="protein sequence ID" value="MPM44517.1"/>
    <property type="molecule type" value="Genomic_DNA"/>
</dbReference>
<sequence>MRFLPDPICWTQPPERLSDLKKQRKRWHVGLIDSLLRHKDMVFRPKYGRIGMICLPYYWIFELAGPVIETFGYLFIPISFLLGVVNVWFMVSFFLVAVLYGTILSVGALLLEENTFRKYPDLRQLLRLFFFSFVDNFGYRQINTVYKVEAMFGFRKNKSRWGELKRKGFSNTAEKK</sequence>
<dbReference type="PANTHER" id="PTHR43630">
    <property type="entry name" value="POLY-BETA-1,6-N-ACETYL-D-GLUCOSAMINE SYNTHASE"/>
    <property type="match status" value="1"/>
</dbReference>
<keyword evidence="3" id="KW-1133">Transmembrane helix</keyword>
<proteinExistence type="predicted"/>
<evidence type="ECO:0008006" key="5">
    <source>
        <dbReference type="Google" id="ProtNLM"/>
    </source>
</evidence>
<gene>
    <name evidence="4" type="ORF">SDC9_91195</name>
</gene>